<feature type="region of interest" description="Disordered" evidence="1">
    <location>
        <begin position="108"/>
        <end position="133"/>
    </location>
</feature>
<reference evidence="3" key="2">
    <citation type="submission" date="2017-12" db="EMBL/GenBank/DDBJ databases">
        <title>Genome sequence of the Bar-tailed Godwit (Limosa lapponica baueri).</title>
        <authorList>
            <person name="Lima N.C.B."/>
            <person name="Parody-Merino A.M."/>
            <person name="Battley P.F."/>
            <person name="Fidler A.E."/>
            <person name="Prosdocimi F."/>
        </authorList>
    </citation>
    <scope>NUCLEOTIDE SEQUENCE [LARGE SCALE GENOMIC DNA]</scope>
</reference>
<sequence length="133" mass="14519">MKRGPSPCPDASGSLDRKPQRPLLGKSRTLPSIPQSPVLSRLPLLDPTPYREEMPEQKPYKKHSASDCQKGCTVPSTAADALGVNLGELVTTRLLPAAPVNRLWELLPRTREAGESLRDGDKQDERLKDIGGV</sequence>
<evidence type="ECO:0000313" key="2">
    <source>
        <dbReference type="EMBL" id="PKU43957.1"/>
    </source>
</evidence>
<keyword evidence="3" id="KW-1185">Reference proteome</keyword>
<feature type="compositionally biased region" description="Polar residues" evidence="1">
    <location>
        <begin position="29"/>
        <end position="38"/>
    </location>
</feature>
<proteinExistence type="predicted"/>
<feature type="region of interest" description="Disordered" evidence="1">
    <location>
        <begin position="1"/>
        <end position="74"/>
    </location>
</feature>
<dbReference type="Proteomes" id="UP000233556">
    <property type="component" value="Unassembled WGS sequence"/>
</dbReference>
<protein>
    <submittedName>
        <fullName evidence="2">Uncharacterized protein</fullName>
    </submittedName>
</protein>
<evidence type="ECO:0000256" key="1">
    <source>
        <dbReference type="SAM" id="MobiDB-lite"/>
    </source>
</evidence>
<gene>
    <name evidence="2" type="ORF">llap_5717</name>
</gene>
<name>A0A2I0UD32_LIMLA</name>
<accession>A0A2I0UD32</accession>
<feature type="compositionally biased region" description="Basic and acidic residues" evidence="1">
    <location>
        <begin position="49"/>
        <end position="59"/>
    </location>
</feature>
<evidence type="ECO:0000313" key="3">
    <source>
        <dbReference type="Proteomes" id="UP000233556"/>
    </source>
</evidence>
<dbReference type="EMBL" id="KZ505859">
    <property type="protein sequence ID" value="PKU43957.1"/>
    <property type="molecule type" value="Genomic_DNA"/>
</dbReference>
<dbReference type="AlphaFoldDB" id="A0A2I0UD32"/>
<reference evidence="3" key="1">
    <citation type="submission" date="2017-11" db="EMBL/GenBank/DDBJ databases">
        <authorList>
            <person name="Lima N.C."/>
            <person name="Parody-Merino A.M."/>
            <person name="Battley P.F."/>
            <person name="Fidler A.E."/>
            <person name="Prosdocimi F."/>
        </authorList>
    </citation>
    <scope>NUCLEOTIDE SEQUENCE [LARGE SCALE GENOMIC DNA]</scope>
</reference>
<organism evidence="2 3">
    <name type="scientific">Limosa lapponica baueri</name>
    <dbReference type="NCBI Taxonomy" id="1758121"/>
    <lineage>
        <taxon>Eukaryota</taxon>
        <taxon>Metazoa</taxon>
        <taxon>Chordata</taxon>
        <taxon>Craniata</taxon>
        <taxon>Vertebrata</taxon>
        <taxon>Euteleostomi</taxon>
        <taxon>Archelosauria</taxon>
        <taxon>Archosauria</taxon>
        <taxon>Dinosauria</taxon>
        <taxon>Saurischia</taxon>
        <taxon>Theropoda</taxon>
        <taxon>Coelurosauria</taxon>
        <taxon>Aves</taxon>
        <taxon>Neognathae</taxon>
        <taxon>Neoaves</taxon>
        <taxon>Charadriiformes</taxon>
        <taxon>Scolopacidae</taxon>
        <taxon>Limosa</taxon>
    </lineage>
</organism>
<dbReference type="OrthoDB" id="8901824at2759"/>